<gene>
    <name evidence="1" type="ORF">HPB49_012617</name>
</gene>
<evidence type="ECO:0000313" key="1">
    <source>
        <dbReference type="EMBL" id="KAH7941360.1"/>
    </source>
</evidence>
<sequence>MERSLLEATCAGGSRYFFSSWPDEDRLFLRQLYRRYASAGVHSMQENAASCDNRSQWPLWNFLAFKLQYSLDRSVSPKQIEQFFTEVDGGGEGLDKLDSLLFPRDSPMSTSDDGTAAEIRETNGGVPPNVGWEETEVDAPQSRECSEKQASDAGRVVGMTESPSAEVTLVSKDGRRASDGAVDAVPAPMNTDVLPAADPTDSVSVFPESDALDDLWALFGEDPVVDNESIGDDVARRRAPACDANDVAGVDSEAQFTANSGNKETQRKFDGDIMSELIRVEMELNMLFRKMQINFQLKLRNMHDLCGKSANKSTISRYFFLSWSDEERLFLHQLHRRYASAGVHSMQENAVSRGNRDNRSQWPLWHFLALELRSSLHRSVSPKQIEQFFREVDGGGWEETEVDVPHSQECSVKPASDAGRVVGMTENPSAEVTLVSKDGPRTSDGAVDAVPAPINPDVLPVADPMDSESDIPSQLSPEASSTFVGITKDSRKRKLKVCERNFLESDFVGYTDSMTGKVIELRRKLRRLKPAAIPSIFPNCPVYLSRQETSTRESPEENCSRLDTEALQEAIQLSVHSHEAEEKKNVIASFKDLLTVVSGLPVTDFWTKVAT</sequence>
<comment type="caution">
    <text evidence="1">The sequence shown here is derived from an EMBL/GenBank/DDBJ whole genome shotgun (WGS) entry which is preliminary data.</text>
</comment>
<evidence type="ECO:0000313" key="2">
    <source>
        <dbReference type="Proteomes" id="UP000821865"/>
    </source>
</evidence>
<accession>A0ACB8CF51</accession>
<name>A0ACB8CF51_DERSI</name>
<dbReference type="Proteomes" id="UP000821865">
    <property type="component" value="Chromosome 7"/>
</dbReference>
<proteinExistence type="predicted"/>
<reference evidence="1" key="1">
    <citation type="submission" date="2020-05" db="EMBL/GenBank/DDBJ databases">
        <title>Large-scale comparative analyses of tick genomes elucidate their genetic diversity and vector capacities.</title>
        <authorList>
            <person name="Jia N."/>
            <person name="Wang J."/>
            <person name="Shi W."/>
            <person name="Du L."/>
            <person name="Sun Y."/>
            <person name="Zhan W."/>
            <person name="Jiang J."/>
            <person name="Wang Q."/>
            <person name="Zhang B."/>
            <person name="Ji P."/>
            <person name="Sakyi L.B."/>
            <person name="Cui X."/>
            <person name="Yuan T."/>
            <person name="Jiang B."/>
            <person name="Yang W."/>
            <person name="Lam T.T.-Y."/>
            <person name="Chang Q."/>
            <person name="Ding S."/>
            <person name="Wang X."/>
            <person name="Zhu J."/>
            <person name="Ruan X."/>
            <person name="Zhao L."/>
            <person name="Wei J."/>
            <person name="Que T."/>
            <person name="Du C."/>
            <person name="Cheng J."/>
            <person name="Dai P."/>
            <person name="Han X."/>
            <person name="Huang E."/>
            <person name="Gao Y."/>
            <person name="Liu J."/>
            <person name="Shao H."/>
            <person name="Ye R."/>
            <person name="Li L."/>
            <person name="Wei W."/>
            <person name="Wang X."/>
            <person name="Wang C."/>
            <person name="Yang T."/>
            <person name="Huo Q."/>
            <person name="Li W."/>
            <person name="Guo W."/>
            <person name="Chen H."/>
            <person name="Zhou L."/>
            <person name="Ni X."/>
            <person name="Tian J."/>
            <person name="Zhou Y."/>
            <person name="Sheng Y."/>
            <person name="Liu T."/>
            <person name="Pan Y."/>
            <person name="Xia L."/>
            <person name="Li J."/>
            <person name="Zhao F."/>
            <person name="Cao W."/>
        </authorList>
    </citation>
    <scope>NUCLEOTIDE SEQUENCE</scope>
    <source>
        <strain evidence="1">Dsil-2018</strain>
    </source>
</reference>
<organism evidence="1 2">
    <name type="scientific">Dermacentor silvarum</name>
    <name type="common">Tick</name>
    <dbReference type="NCBI Taxonomy" id="543639"/>
    <lineage>
        <taxon>Eukaryota</taxon>
        <taxon>Metazoa</taxon>
        <taxon>Ecdysozoa</taxon>
        <taxon>Arthropoda</taxon>
        <taxon>Chelicerata</taxon>
        <taxon>Arachnida</taxon>
        <taxon>Acari</taxon>
        <taxon>Parasitiformes</taxon>
        <taxon>Ixodida</taxon>
        <taxon>Ixodoidea</taxon>
        <taxon>Ixodidae</taxon>
        <taxon>Rhipicephalinae</taxon>
        <taxon>Dermacentor</taxon>
    </lineage>
</organism>
<protein>
    <submittedName>
        <fullName evidence="1">Uncharacterized protein</fullName>
    </submittedName>
</protein>
<keyword evidence="2" id="KW-1185">Reference proteome</keyword>
<dbReference type="EMBL" id="CM023476">
    <property type="protein sequence ID" value="KAH7941360.1"/>
    <property type="molecule type" value="Genomic_DNA"/>
</dbReference>